<dbReference type="AlphaFoldDB" id="A0A5C6EK55"/>
<dbReference type="EC" id="2.4.1.250" evidence="2"/>
<dbReference type="OrthoDB" id="279645at2"/>
<dbReference type="Gene3D" id="3.40.50.2000">
    <property type="entry name" value="Glycogen Phosphorylase B"/>
    <property type="match status" value="1"/>
</dbReference>
<organism evidence="2 3">
    <name type="scientific">Rubripirellula tenax</name>
    <dbReference type="NCBI Taxonomy" id="2528015"/>
    <lineage>
        <taxon>Bacteria</taxon>
        <taxon>Pseudomonadati</taxon>
        <taxon>Planctomycetota</taxon>
        <taxon>Planctomycetia</taxon>
        <taxon>Pirellulales</taxon>
        <taxon>Pirellulaceae</taxon>
        <taxon>Rubripirellula</taxon>
    </lineage>
</organism>
<feature type="domain" description="Glycosyl transferase family 1" evidence="1">
    <location>
        <begin position="1"/>
        <end position="61"/>
    </location>
</feature>
<evidence type="ECO:0000313" key="2">
    <source>
        <dbReference type="EMBL" id="TWU48924.1"/>
    </source>
</evidence>
<dbReference type="InterPro" id="IPR001296">
    <property type="entry name" value="Glyco_trans_1"/>
</dbReference>
<evidence type="ECO:0000313" key="3">
    <source>
        <dbReference type="Proteomes" id="UP000318288"/>
    </source>
</evidence>
<protein>
    <submittedName>
        <fullName evidence="2">D-inositol-3-phosphate glycosyltransferase</fullName>
        <ecNumber evidence="2">2.4.1.250</ecNumber>
    </submittedName>
</protein>
<dbReference type="EMBL" id="SJPW01000006">
    <property type="protein sequence ID" value="TWU48924.1"/>
    <property type="molecule type" value="Genomic_DNA"/>
</dbReference>
<dbReference type="SUPFAM" id="SSF53756">
    <property type="entry name" value="UDP-Glycosyltransferase/glycogen phosphorylase"/>
    <property type="match status" value="1"/>
</dbReference>
<evidence type="ECO:0000259" key="1">
    <source>
        <dbReference type="Pfam" id="PF00534"/>
    </source>
</evidence>
<reference evidence="2 3" key="1">
    <citation type="submission" date="2019-02" db="EMBL/GenBank/DDBJ databases">
        <title>Deep-cultivation of Planctomycetes and their phenomic and genomic characterization uncovers novel biology.</title>
        <authorList>
            <person name="Wiegand S."/>
            <person name="Jogler M."/>
            <person name="Boedeker C."/>
            <person name="Pinto D."/>
            <person name="Vollmers J."/>
            <person name="Rivas-Marin E."/>
            <person name="Kohn T."/>
            <person name="Peeters S.H."/>
            <person name="Heuer A."/>
            <person name="Rast P."/>
            <person name="Oberbeckmann S."/>
            <person name="Bunk B."/>
            <person name="Jeske O."/>
            <person name="Meyerdierks A."/>
            <person name="Storesund J.E."/>
            <person name="Kallscheuer N."/>
            <person name="Luecker S."/>
            <person name="Lage O.M."/>
            <person name="Pohl T."/>
            <person name="Merkel B.J."/>
            <person name="Hornburger P."/>
            <person name="Mueller R.-W."/>
            <person name="Bruemmer F."/>
            <person name="Labrenz M."/>
            <person name="Spormann A.M."/>
            <person name="Op Den Camp H."/>
            <person name="Overmann J."/>
            <person name="Amann R."/>
            <person name="Jetten M.S.M."/>
            <person name="Mascher T."/>
            <person name="Medema M.H."/>
            <person name="Devos D.P."/>
            <person name="Kaster A.-K."/>
            <person name="Ovreas L."/>
            <person name="Rohde M."/>
            <person name="Galperin M.Y."/>
            <person name="Jogler C."/>
        </authorList>
    </citation>
    <scope>NUCLEOTIDE SEQUENCE [LARGE SCALE GENOMIC DNA]</scope>
    <source>
        <strain evidence="2 3">Poly51</strain>
    </source>
</reference>
<accession>A0A5C6EK55</accession>
<keyword evidence="2" id="KW-0808">Transferase</keyword>
<dbReference type="Pfam" id="PF00534">
    <property type="entry name" value="Glycos_transf_1"/>
    <property type="match status" value="1"/>
</dbReference>
<name>A0A5C6EK55_9BACT</name>
<keyword evidence="2" id="KW-0328">Glycosyltransferase</keyword>
<gene>
    <name evidence="2" type="primary">mshA_3</name>
    <name evidence="2" type="ORF">Poly51_48280</name>
</gene>
<comment type="caution">
    <text evidence="2">The sequence shown here is derived from an EMBL/GenBank/DDBJ whole genome shotgun (WGS) entry which is preliminary data.</text>
</comment>
<sequence length="86" mass="9190">MVVPEAQAAGVPVIASRRGGLPESVGGGGVLVDEYQDAASWARIIEELLHSRDFYSNLRTAGWSSVERPQFSESAVVKSFLRGIAS</sequence>
<proteinExistence type="predicted"/>
<dbReference type="GO" id="GO:0102710">
    <property type="term" value="F:D-inositol-3-phosphate glycosyltransferase activity"/>
    <property type="evidence" value="ECO:0007669"/>
    <property type="project" value="UniProtKB-EC"/>
</dbReference>
<keyword evidence="3" id="KW-1185">Reference proteome</keyword>
<dbReference type="RefSeq" id="WP_146460530.1">
    <property type="nucleotide sequence ID" value="NZ_SJPW01000006.1"/>
</dbReference>
<dbReference type="Proteomes" id="UP000318288">
    <property type="component" value="Unassembled WGS sequence"/>
</dbReference>